<evidence type="ECO:0000313" key="9">
    <source>
        <dbReference type="Proteomes" id="UP000298416"/>
    </source>
</evidence>
<dbReference type="EMBL" id="PNBA02000002">
    <property type="protein sequence ID" value="KAG6432535.1"/>
    <property type="molecule type" value="Genomic_DNA"/>
</dbReference>
<sequence>MPSTDLQESSSSPSPSTFSFSILSRRRDQVHSTDSPLESNGQESESEAFQRTVAERFQDVAAAPSQELLSIPWIHKLLETFLSVHEEFKAIVFNNRSSLAKPPMDKHINDFFDRSVKALDVCNAIRDGIEQIRHWQKQLEIVLSALDSNQRSIGEGQFRRAKKALIDLTIAMLDDRDSSATVSHRNRSFGRQSNHQPRSMANFRSLSWSVSRTWSAARQLQAISSNLAPPRSNETSATNGLNVGVFAMSYVLLFVMWALVAAIPCQDRGLPTQVFMRQFAWAAPIGSLYERIMEESKRRDRRNSCGLMREIYEIEKCVRLMNELTDCVEFPLTEERERQVKERVQEIGKIYEAIKEGLDPLERLVREVFRRIVRSRTEGLDSIARANALE</sequence>
<dbReference type="InterPro" id="IPR008511">
    <property type="entry name" value="ROH1-like"/>
</dbReference>
<feature type="region of interest" description="Disordered" evidence="6">
    <location>
        <begin position="1"/>
        <end position="47"/>
    </location>
</feature>
<dbReference type="Proteomes" id="UP000298416">
    <property type="component" value="Unassembled WGS sequence"/>
</dbReference>
<organism evidence="8">
    <name type="scientific">Salvia splendens</name>
    <name type="common">Scarlet sage</name>
    <dbReference type="NCBI Taxonomy" id="180675"/>
    <lineage>
        <taxon>Eukaryota</taxon>
        <taxon>Viridiplantae</taxon>
        <taxon>Streptophyta</taxon>
        <taxon>Embryophyta</taxon>
        <taxon>Tracheophyta</taxon>
        <taxon>Spermatophyta</taxon>
        <taxon>Magnoliopsida</taxon>
        <taxon>eudicotyledons</taxon>
        <taxon>Gunneridae</taxon>
        <taxon>Pentapetalae</taxon>
        <taxon>asterids</taxon>
        <taxon>lamiids</taxon>
        <taxon>Lamiales</taxon>
        <taxon>Lamiaceae</taxon>
        <taxon>Nepetoideae</taxon>
        <taxon>Mentheae</taxon>
        <taxon>Salviinae</taxon>
        <taxon>Salvia</taxon>
        <taxon>Salvia subgen. Calosphace</taxon>
        <taxon>core Calosphace</taxon>
    </lineage>
</organism>
<proteinExistence type="inferred from homology"/>
<feature type="transmembrane region" description="Helical" evidence="7">
    <location>
        <begin position="241"/>
        <end position="263"/>
    </location>
</feature>
<evidence type="ECO:0000256" key="3">
    <source>
        <dbReference type="ARBA" id="ARBA00022989"/>
    </source>
</evidence>
<accession>A0A8X8YIQ9</accession>
<dbReference type="Pfam" id="PF05633">
    <property type="entry name" value="ROH1-like"/>
    <property type="match status" value="1"/>
</dbReference>
<keyword evidence="4 7" id="KW-0472">Membrane</keyword>
<evidence type="ECO:0000256" key="7">
    <source>
        <dbReference type="SAM" id="Phobius"/>
    </source>
</evidence>
<keyword evidence="2 7" id="KW-0812">Transmembrane</keyword>
<feature type="compositionally biased region" description="Low complexity" evidence="6">
    <location>
        <begin position="9"/>
        <end position="21"/>
    </location>
</feature>
<dbReference type="OrthoDB" id="1878996at2759"/>
<reference evidence="8" key="1">
    <citation type="submission" date="2018-01" db="EMBL/GenBank/DDBJ databases">
        <authorList>
            <person name="Mao J.F."/>
        </authorList>
    </citation>
    <scope>NUCLEOTIDE SEQUENCE</scope>
    <source>
        <strain evidence="8">Huo1</strain>
        <tissue evidence="8">Leaf</tissue>
    </source>
</reference>
<evidence type="ECO:0000256" key="1">
    <source>
        <dbReference type="ARBA" id="ARBA00004167"/>
    </source>
</evidence>
<evidence type="ECO:0000256" key="6">
    <source>
        <dbReference type="SAM" id="MobiDB-lite"/>
    </source>
</evidence>
<name>A0A8X8YIQ9_SALSN</name>
<comment type="subcellular location">
    <subcellularLocation>
        <location evidence="1">Membrane</location>
        <topology evidence="1">Single-pass membrane protein</topology>
    </subcellularLocation>
</comment>
<comment type="caution">
    <text evidence="8">The sequence shown here is derived from an EMBL/GenBank/DDBJ whole genome shotgun (WGS) entry which is preliminary data.</text>
</comment>
<evidence type="ECO:0000313" key="8">
    <source>
        <dbReference type="EMBL" id="KAG6432535.1"/>
    </source>
</evidence>
<evidence type="ECO:0000256" key="5">
    <source>
        <dbReference type="ARBA" id="ARBA00035114"/>
    </source>
</evidence>
<evidence type="ECO:0000256" key="2">
    <source>
        <dbReference type="ARBA" id="ARBA00022692"/>
    </source>
</evidence>
<gene>
    <name evidence="8" type="ORF">SASPL_104115</name>
</gene>
<dbReference type="AlphaFoldDB" id="A0A8X8YIQ9"/>
<reference evidence="8" key="2">
    <citation type="submission" date="2020-08" db="EMBL/GenBank/DDBJ databases">
        <title>Plant Genome Project.</title>
        <authorList>
            <person name="Zhang R.-G."/>
        </authorList>
    </citation>
    <scope>NUCLEOTIDE SEQUENCE</scope>
    <source>
        <strain evidence="8">Huo1</strain>
        <tissue evidence="8">Leaf</tissue>
    </source>
</reference>
<dbReference type="PANTHER" id="PTHR31509">
    <property type="entry name" value="BPS1-LIKE PROTEIN"/>
    <property type="match status" value="1"/>
</dbReference>
<keyword evidence="3 7" id="KW-1133">Transmembrane helix</keyword>
<comment type="similarity">
    <text evidence="5">Belongs to the ROH1 family.</text>
</comment>
<evidence type="ECO:0008006" key="10">
    <source>
        <dbReference type="Google" id="ProtNLM"/>
    </source>
</evidence>
<dbReference type="GO" id="GO:0016020">
    <property type="term" value="C:membrane"/>
    <property type="evidence" value="ECO:0007669"/>
    <property type="project" value="UniProtKB-SubCell"/>
</dbReference>
<keyword evidence="9" id="KW-1185">Reference proteome</keyword>
<protein>
    <recommendedName>
        <fullName evidence="10">Protein BYPASS-related</fullName>
    </recommendedName>
</protein>
<evidence type="ECO:0000256" key="4">
    <source>
        <dbReference type="ARBA" id="ARBA00023136"/>
    </source>
</evidence>
<feature type="compositionally biased region" description="Polar residues" evidence="6">
    <location>
        <begin position="32"/>
        <end position="47"/>
    </location>
</feature>